<reference evidence="3" key="1">
    <citation type="journal article" date="2012" name="Nat. Biotechnol.">
        <title>Reference genome sequence of the model plant Setaria.</title>
        <authorList>
            <person name="Bennetzen J.L."/>
            <person name="Schmutz J."/>
            <person name="Wang H."/>
            <person name="Percifield R."/>
            <person name="Hawkins J."/>
            <person name="Pontaroli A.C."/>
            <person name="Estep M."/>
            <person name="Feng L."/>
            <person name="Vaughn J.N."/>
            <person name="Grimwood J."/>
            <person name="Jenkins J."/>
            <person name="Barry K."/>
            <person name="Lindquist E."/>
            <person name="Hellsten U."/>
            <person name="Deshpande S."/>
            <person name="Wang X."/>
            <person name="Wu X."/>
            <person name="Mitros T."/>
            <person name="Triplett J."/>
            <person name="Yang X."/>
            <person name="Ye C.Y."/>
            <person name="Mauro-Herrera M."/>
            <person name="Wang L."/>
            <person name="Li P."/>
            <person name="Sharma M."/>
            <person name="Sharma R."/>
            <person name="Ronald P.C."/>
            <person name="Panaud O."/>
            <person name="Kellogg E.A."/>
            <person name="Brutnell T.P."/>
            <person name="Doust A.N."/>
            <person name="Tuskan G.A."/>
            <person name="Rokhsar D."/>
            <person name="Devos K.M."/>
        </authorList>
    </citation>
    <scope>NUCLEOTIDE SEQUENCE [LARGE SCALE GENOMIC DNA]</scope>
    <source>
        <strain evidence="3">cv. Yugu1</strain>
    </source>
</reference>
<dbReference type="EMBL" id="AGNK02000924">
    <property type="status" value="NOT_ANNOTATED_CDS"/>
    <property type="molecule type" value="Genomic_DNA"/>
</dbReference>
<dbReference type="Proteomes" id="UP000004995">
    <property type="component" value="Unassembled WGS sequence"/>
</dbReference>
<keyword evidence="1" id="KW-1133">Transmembrane helix</keyword>
<dbReference type="EnsemblPlants" id="KQL23776">
    <property type="protein sequence ID" value="KQL23776"/>
    <property type="gene ID" value="SETIT_033696mg"/>
</dbReference>
<proteinExistence type="predicted"/>
<evidence type="ECO:0000256" key="1">
    <source>
        <dbReference type="SAM" id="Phobius"/>
    </source>
</evidence>
<evidence type="ECO:0000313" key="2">
    <source>
        <dbReference type="EnsemblPlants" id="KQL23776"/>
    </source>
</evidence>
<protein>
    <submittedName>
        <fullName evidence="2">Uncharacterized protein</fullName>
    </submittedName>
</protein>
<keyword evidence="1" id="KW-0472">Membrane</keyword>
<sequence>MLWVWLYKSVITVDVLLLFLNFYLLLSLVCGIKERVKKVTAFTYENWSIIW</sequence>
<dbReference type="InParanoid" id="K4A492"/>
<dbReference type="HOGENOM" id="CLU_3109978_0_0_1"/>
<dbReference type="Gramene" id="KQL23776">
    <property type="protein sequence ID" value="KQL23776"/>
    <property type="gene ID" value="SETIT_033696mg"/>
</dbReference>
<keyword evidence="3" id="KW-1185">Reference proteome</keyword>
<reference evidence="2" key="2">
    <citation type="submission" date="2018-08" db="UniProtKB">
        <authorList>
            <consortium name="EnsemblPlants"/>
        </authorList>
    </citation>
    <scope>IDENTIFICATION</scope>
    <source>
        <strain evidence="2">Yugu1</strain>
    </source>
</reference>
<keyword evidence="1" id="KW-0812">Transmembrane</keyword>
<organism evidence="2 3">
    <name type="scientific">Setaria italica</name>
    <name type="common">Foxtail millet</name>
    <name type="synonym">Panicum italicum</name>
    <dbReference type="NCBI Taxonomy" id="4555"/>
    <lineage>
        <taxon>Eukaryota</taxon>
        <taxon>Viridiplantae</taxon>
        <taxon>Streptophyta</taxon>
        <taxon>Embryophyta</taxon>
        <taxon>Tracheophyta</taxon>
        <taxon>Spermatophyta</taxon>
        <taxon>Magnoliopsida</taxon>
        <taxon>Liliopsida</taxon>
        <taxon>Poales</taxon>
        <taxon>Poaceae</taxon>
        <taxon>PACMAD clade</taxon>
        <taxon>Panicoideae</taxon>
        <taxon>Panicodae</taxon>
        <taxon>Paniceae</taxon>
        <taxon>Cenchrinae</taxon>
        <taxon>Setaria</taxon>
    </lineage>
</organism>
<name>K4A492_SETIT</name>
<evidence type="ECO:0000313" key="3">
    <source>
        <dbReference type="Proteomes" id="UP000004995"/>
    </source>
</evidence>
<feature type="transmembrane region" description="Helical" evidence="1">
    <location>
        <begin position="6"/>
        <end position="29"/>
    </location>
</feature>
<dbReference type="AlphaFoldDB" id="K4A492"/>
<accession>K4A492</accession>